<gene>
    <name evidence="1" type="ORF">METZ01_LOCUS318378</name>
</gene>
<protein>
    <submittedName>
        <fullName evidence="1">Uncharacterized protein</fullName>
    </submittedName>
</protein>
<sequence length="104" mass="10885">IIVFSHQLIWTDYVGTDVLPNGYNGLSAGVPDFAELLGLFHGISSPVMFVAGDIGSGKNPGLYCGAKDNVHYLANGLGGESDSLIEFTLLEHGGLTVHPIELGS</sequence>
<organism evidence="1">
    <name type="scientific">marine metagenome</name>
    <dbReference type="NCBI Taxonomy" id="408172"/>
    <lineage>
        <taxon>unclassified sequences</taxon>
        <taxon>metagenomes</taxon>
        <taxon>ecological metagenomes</taxon>
    </lineage>
</organism>
<dbReference type="AlphaFoldDB" id="A0A382NWI5"/>
<dbReference type="EMBL" id="UINC01103272">
    <property type="protein sequence ID" value="SVC65524.1"/>
    <property type="molecule type" value="Genomic_DNA"/>
</dbReference>
<proteinExistence type="predicted"/>
<reference evidence="1" key="1">
    <citation type="submission" date="2018-05" db="EMBL/GenBank/DDBJ databases">
        <authorList>
            <person name="Lanie J.A."/>
            <person name="Ng W.-L."/>
            <person name="Kazmierczak K.M."/>
            <person name="Andrzejewski T.M."/>
            <person name="Davidsen T.M."/>
            <person name="Wayne K.J."/>
            <person name="Tettelin H."/>
            <person name="Glass J.I."/>
            <person name="Rusch D."/>
            <person name="Podicherti R."/>
            <person name="Tsui H.-C.T."/>
            <person name="Winkler M.E."/>
        </authorList>
    </citation>
    <scope>NUCLEOTIDE SEQUENCE</scope>
</reference>
<name>A0A382NWI5_9ZZZZ</name>
<feature type="non-terminal residue" evidence="1">
    <location>
        <position position="1"/>
    </location>
</feature>
<accession>A0A382NWI5</accession>
<evidence type="ECO:0000313" key="1">
    <source>
        <dbReference type="EMBL" id="SVC65524.1"/>
    </source>
</evidence>